<dbReference type="EC" id="4.1.3.1" evidence="4"/>
<evidence type="ECO:0000313" key="11">
    <source>
        <dbReference type="Proteomes" id="UP001165090"/>
    </source>
</evidence>
<gene>
    <name evidence="10" type="ORF">VaNZ11_004077</name>
</gene>
<accession>A0ABQ5RVJ1</accession>
<name>A0ABQ5RVJ1_9CHLO</name>
<keyword evidence="5" id="KW-0329">Glyoxylate bypass</keyword>
<keyword evidence="6" id="KW-0330">Glyoxysome</keyword>
<dbReference type="PANTHER" id="PTHR21631:SF3">
    <property type="entry name" value="BIFUNCTIONAL GLYOXYLATE CYCLE PROTEIN"/>
    <property type="match status" value="1"/>
</dbReference>
<evidence type="ECO:0000256" key="8">
    <source>
        <dbReference type="ARBA" id="ARBA00023239"/>
    </source>
</evidence>
<evidence type="ECO:0000256" key="6">
    <source>
        <dbReference type="ARBA" id="ARBA00022453"/>
    </source>
</evidence>
<comment type="caution">
    <text evidence="10">The sequence shown here is derived from an EMBL/GenBank/DDBJ whole genome shotgun (WGS) entry which is preliminary data.</text>
</comment>
<reference evidence="10 11" key="1">
    <citation type="journal article" date="2023" name="IScience">
        <title>Expanded male sex-determining region conserved during the evolution of homothallism in the green alga Volvox.</title>
        <authorList>
            <person name="Yamamoto K."/>
            <person name="Matsuzaki R."/>
            <person name="Mahakham W."/>
            <person name="Heman W."/>
            <person name="Sekimoto H."/>
            <person name="Kawachi M."/>
            <person name="Minakuchi Y."/>
            <person name="Toyoda A."/>
            <person name="Nozaki H."/>
        </authorList>
    </citation>
    <scope>NUCLEOTIDE SEQUENCE [LARGE SCALE GENOMIC DNA]</scope>
    <source>
        <strain evidence="10 11">NIES-4468</strain>
    </source>
</reference>
<feature type="chain" id="PRO_5045045894" description="isocitrate lyase" evidence="9">
    <location>
        <begin position="21"/>
        <end position="467"/>
    </location>
</feature>
<evidence type="ECO:0000256" key="1">
    <source>
        <dbReference type="ARBA" id="ARBA00003575"/>
    </source>
</evidence>
<evidence type="ECO:0000256" key="9">
    <source>
        <dbReference type="SAM" id="SignalP"/>
    </source>
</evidence>
<dbReference type="PROSITE" id="PS00161">
    <property type="entry name" value="ISOCITRATE_LYASE"/>
    <property type="match status" value="1"/>
</dbReference>
<dbReference type="InterPro" id="IPR018523">
    <property type="entry name" value="Isocitrate_lyase_ph_CS"/>
</dbReference>
<comment type="subcellular location">
    <subcellularLocation>
        <location evidence="2">Glyoxysome</location>
    </subcellularLocation>
</comment>
<dbReference type="InterPro" id="IPR006254">
    <property type="entry name" value="Isocitrate_lyase"/>
</dbReference>
<comment type="pathway">
    <text evidence="3">Carbohydrate metabolism; glyoxylate cycle; (S)-malate from isocitrate: step 1/2.</text>
</comment>
<keyword evidence="9" id="KW-0732">Signal</keyword>
<organism evidence="10 11">
    <name type="scientific">Volvox africanus</name>
    <dbReference type="NCBI Taxonomy" id="51714"/>
    <lineage>
        <taxon>Eukaryota</taxon>
        <taxon>Viridiplantae</taxon>
        <taxon>Chlorophyta</taxon>
        <taxon>core chlorophytes</taxon>
        <taxon>Chlorophyceae</taxon>
        <taxon>CS clade</taxon>
        <taxon>Chlamydomonadales</taxon>
        <taxon>Volvocaceae</taxon>
        <taxon>Volvox</taxon>
    </lineage>
</organism>
<proteinExistence type="predicted"/>
<feature type="signal peptide" evidence="9">
    <location>
        <begin position="1"/>
        <end position="20"/>
    </location>
</feature>
<evidence type="ECO:0000313" key="10">
    <source>
        <dbReference type="EMBL" id="GLI61653.1"/>
    </source>
</evidence>
<keyword evidence="8" id="KW-0456">Lyase</keyword>
<sequence>MHPWRCLTTHILCVLSLANSAKLSNGRVQTIARSRLERQHNATFPLSKPAQRMASNGSSRWDGVKRVYSRQDVERLRGSVKIEYTVARMGAERLWQLMHIEPYVPALGAMTGGQAVEMVAAGLKAIYLSGWQVAADANSAMQTYPDQSLYPVDSVPRVVSRINNAFQRMDQMQHSEGRNDVHWFAPIVADAEAGFGGNLNAYELMKALIEAGAAAVHFEDQLASAKKCGHLGGKVLVPTREFVQKLTAARLAADVLDVPTIIIARTDALGAYLITSDADERDRAFMTGERTPEGFHCVRGGIDAAIARGLAYAPYADMVWFETSEPSMEEAKKFAEAIHAQYPGKLLAYNCSPSFNWKKKLSDEDIARFQATLGSWGYKFQFITLAGFHALNYSMFSLAKEYASRGMSAYAELQQAEFGAEKLGYRATTHQKFVGTGYFDLVSQVISEGTSSVCALKGSTEEDQFEH</sequence>
<evidence type="ECO:0000256" key="3">
    <source>
        <dbReference type="ARBA" id="ARBA00004793"/>
    </source>
</evidence>
<evidence type="ECO:0000256" key="4">
    <source>
        <dbReference type="ARBA" id="ARBA00012909"/>
    </source>
</evidence>
<dbReference type="Gene3D" id="3.20.20.60">
    <property type="entry name" value="Phosphoenolpyruvate-binding domains"/>
    <property type="match status" value="1"/>
</dbReference>
<comment type="function">
    <text evidence="1">Involved in storage lipid mobilization during the growth of higher plant seedling.</text>
</comment>
<keyword evidence="7" id="KW-0816">Tricarboxylic acid cycle</keyword>
<dbReference type="InterPro" id="IPR039556">
    <property type="entry name" value="ICL/PEPM"/>
</dbReference>
<protein>
    <recommendedName>
        <fullName evidence="4">isocitrate lyase</fullName>
        <ecNumber evidence="4">4.1.3.1</ecNumber>
    </recommendedName>
</protein>
<dbReference type="CDD" id="cd00377">
    <property type="entry name" value="ICL_PEPM"/>
    <property type="match status" value="1"/>
</dbReference>
<dbReference type="PANTHER" id="PTHR21631">
    <property type="entry name" value="ISOCITRATE LYASE/MALATE SYNTHASE"/>
    <property type="match status" value="1"/>
</dbReference>
<dbReference type="Pfam" id="PF00463">
    <property type="entry name" value="ICL"/>
    <property type="match status" value="1"/>
</dbReference>
<dbReference type="SUPFAM" id="SSF51621">
    <property type="entry name" value="Phosphoenolpyruvate/pyruvate domain"/>
    <property type="match status" value="1"/>
</dbReference>
<dbReference type="NCBIfam" id="TIGR01346">
    <property type="entry name" value="isocit_lyase"/>
    <property type="match status" value="1"/>
</dbReference>
<dbReference type="Proteomes" id="UP001165090">
    <property type="component" value="Unassembled WGS sequence"/>
</dbReference>
<dbReference type="InterPro" id="IPR015813">
    <property type="entry name" value="Pyrv/PenolPyrv_kinase-like_dom"/>
</dbReference>
<dbReference type="NCBIfam" id="NF011645">
    <property type="entry name" value="PRK15063.1"/>
    <property type="match status" value="1"/>
</dbReference>
<evidence type="ECO:0000256" key="7">
    <source>
        <dbReference type="ARBA" id="ARBA00022532"/>
    </source>
</evidence>
<evidence type="ECO:0000256" key="2">
    <source>
        <dbReference type="ARBA" id="ARBA00004130"/>
    </source>
</evidence>
<evidence type="ECO:0000256" key="5">
    <source>
        <dbReference type="ARBA" id="ARBA00022435"/>
    </source>
</evidence>
<keyword evidence="11" id="KW-1185">Reference proteome</keyword>
<dbReference type="InterPro" id="IPR040442">
    <property type="entry name" value="Pyrv_kinase-like_dom_sf"/>
</dbReference>
<dbReference type="PIRSF" id="PIRSF001362">
    <property type="entry name" value="Isocit_lyase"/>
    <property type="match status" value="1"/>
</dbReference>
<dbReference type="EMBL" id="BSDZ01000010">
    <property type="protein sequence ID" value="GLI61653.1"/>
    <property type="molecule type" value="Genomic_DNA"/>
</dbReference>